<feature type="domain" description="Alginate lyase" evidence="5">
    <location>
        <begin position="121"/>
        <end position="267"/>
    </location>
</feature>
<dbReference type="SUPFAM" id="SSF48230">
    <property type="entry name" value="Chondroitin AC/alginate lyase"/>
    <property type="match status" value="1"/>
</dbReference>
<dbReference type="Gene3D" id="1.50.10.100">
    <property type="entry name" value="Chondroitin AC/alginate lyase"/>
    <property type="match status" value="1"/>
</dbReference>
<proteinExistence type="predicted"/>
<dbReference type="InterPro" id="IPR008929">
    <property type="entry name" value="Chondroitin_lyas"/>
</dbReference>
<organism evidence="6 7">
    <name type="scientific">Paragemmobacter amnigenus</name>
    <dbReference type="NCBI Taxonomy" id="2852097"/>
    <lineage>
        <taxon>Bacteria</taxon>
        <taxon>Pseudomonadati</taxon>
        <taxon>Pseudomonadota</taxon>
        <taxon>Alphaproteobacteria</taxon>
        <taxon>Rhodobacterales</taxon>
        <taxon>Paracoccaceae</taxon>
        <taxon>Paragemmobacter</taxon>
    </lineage>
</organism>
<evidence type="ECO:0000256" key="3">
    <source>
        <dbReference type="SAM" id="MobiDB-lite"/>
    </source>
</evidence>
<dbReference type="Proteomes" id="UP000731907">
    <property type="component" value="Unassembled WGS sequence"/>
</dbReference>
<evidence type="ECO:0000313" key="7">
    <source>
        <dbReference type="Proteomes" id="UP000731907"/>
    </source>
</evidence>
<dbReference type="Pfam" id="PF05426">
    <property type="entry name" value="Alginate_lyase"/>
    <property type="match status" value="1"/>
</dbReference>
<keyword evidence="1 4" id="KW-0732">Signal</keyword>
<feature type="signal peptide" evidence="4">
    <location>
        <begin position="1"/>
        <end position="20"/>
    </location>
</feature>
<evidence type="ECO:0000256" key="4">
    <source>
        <dbReference type="SAM" id="SignalP"/>
    </source>
</evidence>
<evidence type="ECO:0000256" key="1">
    <source>
        <dbReference type="ARBA" id="ARBA00022729"/>
    </source>
</evidence>
<keyword evidence="2 6" id="KW-0456">Lyase</keyword>
<feature type="chain" id="PRO_5047252116" evidence="4">
    <location>
        <begin position="21"/>
        <end position="348"/>
    </location>
</feature>
<dbReference type="EMBL" id="JAAATX020000003">
    <property type="protein sequence ID" value="MBU9697247.1"/>
    <property type="molecule type" value="Genomic_DNA"/>
</dbReference>
<reference evidence="6 7" key="1">
    <citation type="submission" date="2021-06" db="EMBL/GenBank/DDBJ databases">
        <title>Rhodobacteraceae bacterium strain HSP-20.</title>
        <authorList>
            <person name="Chen W.-M."/>
        </authorList>
    </citation>
    <scope>NUCLEOTIDE SEQUENCE [LARGE SCALE GENOMIC DNA]</scope>
    <source>
        <strain evidence="6 7">HSP-20</strain>
    </source>
</reference>
<comment type="caution">
    <text evidence="6">The sequence shown here is derived from an EMBL/GenBank/DDBJ whole genome shotgun (WGS) entry which is preliminary data.</text>
</comment>
<evidence type="ECO:0000259" key="5">
    <source>
        <dbReference type="Pfam" id="PF05426"/>
    </source>
</evidence>
<evidence type="ECO:0000256" key="2">
    <source>
        <dbReference type="ARBA" id="ARBA00023239"/>
    </source>
</evidence>
<evidence type="ECO:0000313" key="6">
    <source>
        <dbReference type="EMBL" id="MBU9697247.1"/>
    </source>
</evidence>
<protein>
    <submittedName>
        <fullName evidence="6">Alginate lyase family protein</fullName>
    </submittedName>
</protein>
<feature type="region of interest" description="Disordered" evidence="3">
    <location>
        <begin position="276"/>
        <end position="297"/>
    </location>
</feature>
<dbReference type="GO" id="GO:0016829">
    <property type="term" value="F:lyase activity"/>
    <property type="evidence" value="ECO:0007669"/>
    <property type="project" value="UniProtKB-KW"/>
</dbReference>
<feature type="compositionally biased region" description="Polar residues" evidence="3">
    <location>
        <begin position="285"/>
        <end position="294"/>
    </location>
</feature>
<accession>A0ABS6J1G0</accession>
<gene>
    <name evidence="6" type="ORF">GU927_005235</name>
</gene>
<keyword evidence="7" id="KW-1185">Reference proteome</keyword>
<sequence>MRRLALAFCVVLASAAMAQASILEPSGNPKFCAALSASYPGPLPDRIGISGNYRENYLSDFDNYMHSYALYLTALSSQAVVSEGAAQKLRAEIVANARREPITYNIADETPPIFHVLLVTVPQALAYARDRDRYSAEERAVVEAWFLKVIRSLQKDYALRKYKLDNKQYLFGVLMAAYGHASGDREMLNKAFKTYTTAIKGQRADGSLPRDSGRGGSALHYSNQAVGNLVALADVLQSAGVDAWGYRSGKKSIHSIITFLLDATETPALIAGYADDPETRDASFPGTSPTNQDRSWPDGEMASWGHYYLKTFGRNEIAERLFALSPFLASGRIGRPDGPYGNARCYAG</sequence>
<name>A0ABS6J1G0_9RHOB</name>
<dbReference type="InterPro" id="IPR008397">
    <property type="entry name" value="Alginate_lyase_dom"/>
</dbReference>
<dbReference type="RefSeq" id="WP_161761296.1">
    <property type="nucleotide sequence ID" value="NZ_JAAATX020000003.1"/>
</dbReference>